<dbReference type="Proteomes" id="UP000595446">
    <property type="component" value="Chromosome"/>
</dbReference>
<gene>
    <name evidence="9" type="ORF">MHEC_40260</name>
</gene>
<evidence type="ECO:0000256" key="8">
    <source>
        <dbReference type="SAM" id="Phobius"/>
    </source>
</evidence>
<evidence type="ECO:0000256" key="3">
    <source>
        <dbReference type="ARBA" id="ARBA00022475"/>
    </source>
</evidence>
<feature type="transmembrane region" description="Helical" evidence="8">
    <location>
        <begin position="279"/>
        <end position="301"/>
    </location>
</feature>
<proteinExistence type="predicted"/>
<dbReference type="STRING" id="110505.ACT16_04640"/>
<evidence type="ECO:0000256" key="1">
    <source>
        <dbReference type="ARBA" id="ARBA00004651"/>
    </source>
</evidence>
<evidence type="ECO:0000256" key="2">
    <source>
        <dbReference type="ARBA" id="ARBA00022448"/>
    </source>
</evidence>
<feature type="region of interest" description="Disordered" evidence="7">
    <location>
        <begin position="529"/>
        <end position="555"/>
    </location>
</feature>
<dbReference type="EMBL" id="AP024237">
    <property type="protein sequence ID" value="BCO37593.1"/>
    <property type="molecule type" value="Genomic_DNA"/>
</dbReference>
<feature type="transmembrane region" description="Helical" evidence="8">
    <location>
        <begin position="489"/>
        <end position="507"/>
    </location>
</feature>
<keyword evidence="3" id="KW-1003">Cell membrane</keyword>
<feature type="transmembrane region" description="Helical" evidence="8">
    <location>
        <begin position="65"/>
        <end position="85"/>
    </location>
</feature>
<dbReference type="RefSeq" id="WP_048890269.1">
    <property type="nucleotide sequence ID" value="NZ_AP024237.1"/>
</dbReference>
<feature type="transmembrane region" description="Helical" evidence="8">
    <location>
        <begin position="92"/>
        <end position="112"/>
    </location>
</feature>
<dbReference type="GO" id="GO:0005886">
    <property type="term" value="C:plasma membrane"/>
    <property type="evidence" value="ECO:0007669"/>
    <property type="project" value="UniProtKB-SubCell"/>
</dbReference>
<dbReference type="Gene3D" id="1.20.1720.10">
    <property type="entry name" value="Multidrug resistance protein D"/>
    <property type="match status" value="1"/>
</dbReference>
<organism evidence="9 10">
    <name type="scientific">Mycobacterium heckeshornense</name>
    <dbReference type="NCBI Taxonomy" id="110505"/>
    <lineage>
        <taxon>Bacteria</taxon>
        <taxon>Bacillati</taxon>
        <taxon>Actinomycetota</taxon>
        <taxon>Actinomycetes</taxon>
        <taxon>Mycobacteriales</taxon>
        <taxon>Mycobacteriaceae</taxon>
        <taxon>Mycobacterium</taxon>
    </lineage>
</organism>
<accession>A0A2G8BIT5</accession>
<keyword evidence="5 8" id="KW-1133">Transmembrane helix</keyword>
<keyword evidence="10" id="KW-1185">Reference proteome</keyword>
<dbReference type="InterPro" id="IPR036259">
    <property type="entry name" value="MFS_trans_sf"/>
</dbReference>
<feature type="transmembrane region" description="Helical" evidence="8">
    <location>
        <begin position="25"/>
        <end position="45"/>
    </location>
</feature>
<evidence type="ECO:0000256" key="5">
    <source>
        <dbReference type="ARBA" id="ARBA00022989"/>
    </source>
</evidence>
<dbReference type="PANTHER" id="PTHR42718">
    <property type="entry name" value="MAJOR FACILITATOR SUPERFAMILY MULTIDRUG TRANSPORTER MFSC"/>
    <property type="match status" value="1"/>
</dbReference>
<feature type="transmembrane region" description="Helical" evidence="8">
    <location>
        <begin position="152"/>
        <end position="176"/>
    </location>
</feature>
<feature type="compositionally biased region" description="Basic and acidic residues" evidence="7">
    <location>
        <begin position="539"/>
        <end position="555"/>
    </location>
</feature>
<sequence>MVDLLIRPDQHAGAVPLGGSGRARIWTMVVACLGVSLVIASMVALNTALGDIAVATSAAQSQLTWIVDGYTVTLACLLLPAGAIGDRYGRRGALLAGLAIFAIASVVPTVFASPLPIIVARAVAGAGAAFIMPATLSLLTAAHRNDERMKAVGIWAGVAGCGAVIGMLGSGGLLYFWPWQSIFWAFAAGAALIFVLACTVSSSRDAQATPLDWPGAALIGFAVAVFVFGVIQAPARGWTDPLICGSLGAGVVLAAAFGFVEVRRRHPLLDVRLFGKPDFATGAATITVFFMAMFGFFYAMMQYVQLVMGYSPIKTALAFSPLMLPMLTFSVLSQWYVPRLGLRLVVVTGLLLISAGFLWTRVLEVDSPYWDMVWPLLVISSGIGFCTAPTTSAIMAAVPDEKQGVASAVNDTTREVGAALGIALAGSILAARYGHLVASHLAAFPQPLRGPASHSLAQALEVARNLGAQGLQLAELSRSAFLEAMESSFLVLAVIIAVAAVLIGLWAPGRNGQQLRWVRRLTARPVGTSFDELGGPVGQHHDGGVRTPAGDDRQD</sequence>
<keyword evidence="4 8" id="KW-0812">Transmembrane</keyword>
<dbReference type="AlphaFoldDB" id="A0A2G8BIT5"/>
<feature type="transmembrane region" description="Helical" evidence="8">
    <location>
        <begin position="313"/>
        <end position="333"/>
    </location>
</feature>
<dbReference type="PROSITE" id="PS50850">
    <property type="entry name" value="MFS"/>
    <property type="match status" value="1"/>
</dbReference>
<dbReference type="InterPro" id="IPR020846">
    <property type="entry name" value="MFS_dom"/>
</dbReference>
<dbReference type="InterPro" id="IPR011701">
    <property type="entry name" value="MFS"/>
</dbReference>
<keyword evidence="6 8" id="KW-0472">Membrane</keyword>
<feature type="transmembrane region" description="Helical" evidence="8">
    <location>
        <begin position="238"/>
        <end position="259"/>
    </location>
</feature>
<evidence type="ECO:0000313" key="10">
    <source>
        <dbReference type="Proteomes" id="UP000595446"/>
    </source>
</evidence>
<feature type="transmembrane region" description="Helical" evidence="8">
    <location>
        <begin position="372"/>
        <end position="395"/>
    </location>
</feature>
<keyword evidence="2" id="KW-0813">Transport</keyword>
<evidence type="ECO:0000256" key="6">
    <source>
        <dbReference type="ARBA" id="ARBA00023136"/>
    </source>
</evidence>
<evidence type="ECO:0000256" key="7">
    <source>
        <dbReference type="SAM" id="MobiDB-lite"/>
    </source>
</evidence>
<feature type="transmembrane region" description="Helical" evidence="8">
    <location>
        <begin position="340"/>
        <end position="360"/>
    </location>
</feature>
<evidence type="ECO:0000313" key="9">
    <source>
        <dbReference type="EMBL" id="BCO37593.1"/>
    </source>
</evidence>
<dbReference type="CDD" id="cd17321">
    <property type="entry name" value="MFS_MMR_MDR_like"/>
    <property type="match status" value="1"/>
</dbReference>
<dbReference type="OrthoDB" id="9781469at2"/>
<name>A0A2G8BIT5_9MYCO</name>
<dbReference type="SUPFAM" id="SSF103473">
    <property type="entry name" value="MFS general substrate transporter"/>
    <property type="match status" value="1"/>
</dbReference>
<feature type="transmembrane region" description="Helical" evidence="8">
    <location>
        <begin position="118"/>
        <end position="140"/>
    </location>
</feature>
<dbReference type="Pfam" id="PF07690">
    <property type="entry name" value="MFS_1"/>
    <property type="match status" value="1"/>
</dbReference>
<reference evidence="9 10" key="1">
    <citation type="submission" date="2020-12" db="EMBL/GenBank/DDBJ databases">
        <title>Complete genome sequence of Mycobacterium heckeshornense JCM 15655T, closely related to a pathogenic non-tuberculous mycobacterial species Mycobacterium xenopi.</title>
        <authorList>
            <person name="Yoshida M."/>
            <person name="Fukano H."/>
            <person name="Asakura T."/>
            <person name="Suzuki M."/>
            <person name="Hoshino Y."/>
        </authorList>
    </citation>
    <scope>NUCLEOTIDE SEQUENCE [LARGE SCALE GENOMIC DNA]</scope>
    <source>
        <strain evidence="9 10">JCM 15655</strain>
    </source>
</reference>
<comment type="subcellular location">
    <subcellularLocation>
        <location evidence="1">Cell membrane</location>
        <topology evidence="1">Multi-pass membrane protein</topology>
    </subcellularLocation>
</comment>
<feature type="transmembrane region" description="Helical" evidence="8">
    <location>
        <begin position="213"/>
        <end position="232"/>
    </location>
</feature>
<feature type="transmembrane region" description="Helical" evidence="8">
    <location>
        <begin position="182"/>
        <end position="201"/>
    </location>
</feature>
<dbReference type="Gene3D" id="1.20.1250.20">
    <property type="entry name" value="MFS general substrate transporter like domains"/>
    <property type="match status" value="1"/>
</dbReference>
<protein>
    <submittedName>
        <fullName evidence="9">MFS transporter</fullName>
    </submittedName>
</protein>
<dbReference type="GO" id="GO:0022857">
    <property type="term" value="F:transmembrane transporter activity"/>
    <property type="evidence" value="ECO:0007669"/>
    <property type="project" value="InterPro"/>
</dbReference>
<dbReference type="PANTHER" id="PTHR42718:SF46">
    <property type="entry name" value="BLR6921 PROTEIN"/>
    <property type="match status" value="1"/>
</dbReference>
<feature type="transmembrane region" description="Helical" evidence="8">
    <location>
        <begin position="416"/>
        <end position="435"/>
    </location>
</feature>
<evidence type="ECO:0000256" key="4">
    <source>
        <dbReference type="ARBA" id="ARBA00022692"/>
    </source>
</evidence>